<keyword evidence="4" id="KW-0808">Transferase</keyword>
<dbReference type="PANTHER" id="PTHR30576">
    <property type="entry name" value="COLANIC BIOSYNTHESIS UDP-GLUCOSE LIPID CARRIER TRANSFERASE"/>
    <property type="match status" value="1"/>
</dbReference>
<gene>
    <name evidence="4" type="ORF">BWK59_01280</name>
</gene>
<dbReference type="Proteomes" id="UP000197768">
    <property type="component" value="Unassembled WGS sequence"/>
</dbReference>
<dbReference type="RefSeq" id="WP_088390285.1">
    <property type="nucleotide sequence ID" value="NZ_MTCZ01000005.1"/>
</dbReference>
<evidence type="ECO:0000256" key="2">
    <source>
        <dbReference type="SAM" id="Phobius"/>
    </source>
</evidence>
<name>A0A2D0AIY8_9FLAO</name>
<evidence type="ECO:0000313" key="4">
    <source>
        <dbReference type="EMBL" id="OWP85203.1"/>
    </source>
</evidence>
<proteinExistence type="inferred from homology"/>
<keyword evidence="2" id="KW-1133">Transmembrane helix</keyword>
<sequence>MTRFFDFSFSFLGILFLWPIGIILYIIGLFDTGKPVFIQKRVGKNKKPFKLLKFRTMNVDAKSVASHLANQNDVTKFGAFLRRSKLDELPQLINVLLGNMSLVGPRPNLFNQIELIDEREKLGIYNYLPGITGLAQINEIDMSTPKKLAEVDAEMLKNMNLKNYFSYIFATVGGKGQGDRIKK</sequence>
<reference evidence="4 5" key="1">
    <citation type="journal article" date="2017" name="Infect. Genet. Evol.">
        <title>Comparative genome analysis of fish pathogen Flavobacterium columnare reveals extensive sequence diversity within the species.</title>
        <authorList>
            <person name="Kayansamruaj P."/>
            <person name="Dong H.T."/>
            <person name="Hirono I."/>
            <person name="Kondo H."/>
            <person name="Senapin S."/>
            <person name="Rodkhum C."/>
        </authorList>
    </citation>
    <scope>NUCLEOTIDE SEQUENCE [LARGE SCALE GENOMIC DNA]</scope>
    <source>
        <strain evidence="4 5">1215</strain>
    </source>
</reference>
<evidence type="ECO:0000259" key="3">
    <source>
        <dbReference type="Pfam" id="PF02397"/>
    </source>
</evidence>
<accession>A0A2D0AIY8</accession>
<evidence type="ECO:0000256" key="1">
    <source>
        <dbReference type="ARBA" id="ARBA00006464"/>
    </source>
</evidence>
<feature type="transmembrane region" description="Helical" evidence="2">
    <location>
        <begin position="7"/>
        <end position="30"/>
    </location>
</feature>
<dbReference type="Pfam" id="PF02397">
    <property type="entry name" value="Bac_transf"/>
    <property type="match status" value="1"/>
</dbReference>
<keyword evidence="2" id="KW-0472">Membrane</keyword>
<protein>
    <submittedName>
        <fullName evidence="4">Lipid carrier--UDP-N-acetylgalactosaminyltransferase</fullName>
    </submittedName>
</protein>
<dbReference type="EMBL" id="MTCZ01000005">
    <property type="protein sequence ID" value="OWP85203.1"/>
    <property type="molecule type" value="Genomic_DNA"/>
</dbReference>
<comment type="caution">
    <text evidence="4">The sequence shown here is derived from an EMBL/GenBank/DDBJ whole genome shotgun (WGS) entry which is preliminary data.</text>
</comment>
<dbReference type="InterPro" id="IPR003362">
    <property type="entry name" value="Bact_transf"/>
</dbReference>
<organism evidence="4 5">
    <name type="scientific">Flavobacterium davisii</name>
    <dbReference type="NCBI Taxonomy" id="2906077"/>
    <lineage>
        <taxon>Bacteria</taxon>
        <taxon>Pseudomonadati</taxon>
        <taxon>Bacteroidota</taxon>
        <taxon>Flavobacteriia</taxon>
        <taxon>Flavobacteriales</taxon>
        <taxon>Flavobacteriaceae</taxon>
        <taxon>Flavobacterium</taxon>
    </lineage>
</organism>
<dbReference type="AlphaFoldDB" id="A0A2D0AIY8"/>
<dbReference type="GO" id="GO:0016780">
    <property type="term" value="F:phosphotransferase activity, for other substituted phosphate groups"/>
    <property type="evidence" value="ECO:0007669"/>
    <property type="project" value="TreeGrafter"/>
</dbReference>
<dbReference type="PANTHER" id="PTHR30576:SF10">
    <property type="entry name" value="SLL5057 PROTEIN"/>
    <property type="match status" value="1"/>
</dbReference>
<keyword evidence="2" id="KW-0812">Transmembrane</keyword>
<comment type="similarity">
    <text evidence="1">Belongs to the bacterial sugar transferase family.</text>
</comment>
<feature type="domain" description="Bacterial sugar transferase" evidence="3">
    <location>
        <begin position="3"/>
        <end position="172"/>
    </location>
</feature>
<evidence type="ECO:0000313" key="5">
    <source>
        <dbReference type="Proteomes" id="UP000197768"/>
    </source>
</evidence>